<feature type="transmembrane region" description="Helical" evidence="5">
    <location>
        <begin position="137"/>
        <end position="155"/>
    </location>
</feature>
<keyword evidence="7" id="KW-1185">Reference proteome</keyword>
<dbReference type="Gene3D" id="1.20.120.1630">
    <property type="match status" value="1"/>
</dbReference>
<evidence type="ECO:0000256" key="1">
    <source>
        <dbReference type="ARBA" id="ARBA00004127"/>
    </source>
</evidence>
<reference evidence="6 7" key="1">
    <citation type="submission" date="2016-10" db="EMBL/GenBank/DDBJ databases">
        <authorList>
            <person name="Varghese N."/>
            <person name="Submissions S."/>
        </authorList>
    </citation>
    <scope>NUCLEOTIDE SEQUENCE [LARGE SCALE GENOMIC DNA]</scope>
    <source>
        <strain evidence="6 7">BS2773</strain>
    </source>
</reference>
<keyword evidence="2 5" id="KW-0812">Transmembrane</keyword>
<dbReference type="InterPro" id="IPR052527">
    <property type="entry name" value="Metal_cation-efflux_comp"/>
</dbReference>
<dbReference type="Pfam" id="PF04191">
    <property type="entry name" value="PEMT"/>
    <property type="match status" value="1"/>
</dbReference>
<evidence type="ECO:0000256" key="5">
    <source>
        <dbReference type="SAM" id="Phobius"/>
    </source>
</evidence>
<dbReference type="RefSeq" id="WP_074851461.1">
    <property type="nucleotide sequence ID" value="NZ_FNTS01000002.1"/>
</dbReference>
<dbReference type="PANTHER" id="PTHR43847:SF1">
    <property type="entry name" value="BLL3993 PROTEIN"/>
    <property type="match status" value="1"/>
</dbReference>
<dbReference type="InterPro" id="IPR007318">
    <property type="entry name" value="Phopholipid_MeTrfase"/>
</dbReference>
<evidence type="ECO:0000256" key="4">
    <source>
        <dbReference type="ARBA" id="ARBA00023136"/>
    </source>
</evidence>
<keyword evidence="4 5" id="KW-0472">Membrane</keyword>
<feature type="transmembrane region" description="Helical" evidence="5">
    <location>
        <begin position="94"/>
        <end position="116"/>
    </location>
</feature>
<evidence type="ECO:0000313" key="6">
    <source>
        <dbReference type="EMBL" id="SED28848.1"/>
    </source>
</evidence>
<comment type="subcellular location">
    <subcellularLocation>
        <location evidence="1">Endomembrane system</location>
        <topology evidence="1">Multi-pass membrane protein</topology>
    </subcellularLocation>
</comment>
<dbReference type="EMBL" id="FNTS01000002">
    <property type="protein sequence ID" value="SED28848.1"/>
    <property type="molecule type" value="Genomic_DNA"/>
</dbReference>
<dbReference type="Proteomes" id="UP000182179">
    <property type="component" value="Unassembled WGS sequence"/>
</dbReference>
<name>A0A1H4ZGS3_9PSED</name>
<accession>A0A1H4ZGS3</accession>
<evidence type="ECO:0000313" key="7">
    <source>
        <dbReference type="Proteomes" id="UP000182179"/>
    </source>
</evidence>
<feature type="transmembrane region" description="Helical" evidence="5">
    <location>
        <begin position="15"/>
        <end position="36"/>
    </location>
</feature>
<gene>
    <name evidence="6" type="ORF">SAMN04515675_0577</name>
</gene>
<feature type="transmembrane region" description="Helical" evidence="5">
    <location>
        <begin position="42"/>
        <end position="60"/>
    </location>
</feature>
<dbReference type="PANTHER" id="PTHR43847">
    <property type="entry name" value="BLL3993 PROTEIN"/>
    <property type="match status" value="1"/>
</dbReference>
<protein>
    <submittedName>
        <fullName evidence="6">Protein-S-isoprenylcysteine O-methyltransferase Ste14</fullName>
    </submittedName>
</protein>
<sequence>MSSLSTVLQSRQVRFYSGALFAGLWGTFAYVHLMLFLETFELTLLLLFFSETLTAALFIFRSEPETVSKNPADWFIAVIGTFLPSFFRPEADGVFPLGNVLMFVGMGIQMLGLISLNRSFAIVAAKRIIKTAWMYRVVRHPIYASYCLMYTGYVLVHTSPANIAVYAVTVAFLIARIFREEAHLSVDPLYQEYMQGVRYRLVPFVF</sequence>
<proteinExistence type="predicted"/>
<feature type="transmembrane region" description="Helical" evidence="5">
    <location>
        <begin position="161"/>
        <end position="178"/>
    </location>
</feature>
<keyword evidence="3 5" id="KW-1133">Transmembrane helix</keyword>
<comment type="caution">
    <text evidence="6">The sequence shown here is derived from an EMBL/GenBank/DDBJ whole genome shotgun (WGS) entry which is preliminary data.</text>
</comment>
<organism evidence="6 7">
    <name type="scientific">Pseudomonas costantinii</name>
    <dbReference type="NCBI Taxonomy" id="168469"/>
    <lineage>
        <taxon>Bacteria</taxon>
        <taxon>Pseudomonadati</taxon>
        <taxon>Pseudomonadota</taxon>
        <taxon>Gammaproteobacteria</taxon>
        <taxon>Pseudomonadales</taxon>
        <taxon>Pseudomonadaceae</taxon>
        <taxon>Pseudomonas</taxon>
    </lineage>
</organism>
<evidence type="ECO:0000256" key="2">
    <source>
        <dbReference type="ARBA" id="ARBA00022692"/>
    </source>
</evidence>
<evidence type="ECO:0000256" key="3">
    <source>
        <dbReference type="ARBA" id="ARBA00022989"/>
    </source>
</evidence>